<comment type="caution">
    <text evidence="3">The sequence shown here is derived from an EMBL/GenBank/DDBJ whole genome shotgun (WGS) entry which is preliminary data.</text>
</comment>
<dbReference type="Gene3D" id="3.40.190.150">
    <property type="entry name" value="Bordetella uptake gene, domain 1"/>
    <property type="match status" value="1"/>
</dbReference>
<dbReference type="AlphaFoldDB" id="A0A368XMV2"/>
<dbReference type="SUPFAM" id="SSF53850">
    <property type="entry name" value="Periplasmic binding protein-like II"/>
    <property type="match status" value="1"/>
</dbReference>
<dbReference type="PIRSF" id="PIRSF017082">
    <property type="entry name" value="YflP"/>
    <property type="match status" value="1"/>
</dbReference>
<keyword evidence="4" id="KW-1185">Reference proteome</keyword>
<comment type="similarity">
    <text evidence="1">Belongs to the UPF0065 (bug) family.</text>
</comment>
<dbReference type="Gene3D" id="3.40.190.10">
    <property type="entry name" value="Periplasmic binding protein-like II"/>
    <property type="match status" value="1"/>
</dbReference>
<proteinExistence type="inferred from homology"/>
<protein>
    <submittedName>
        <fullName evidence="3">Tripartite-type tricarboxylate transporter receptor subunit TctC</fullName>
    </submittedName>
</protein>
<feature type="signal peptide" evidence="2">
    <location>
        <begin position="1"/>
        <end position="26"/>
    </location>
</feature>
<reference evidence="3 4" key="1">
    <citation type="submission" date="2018-07" db="EMBL/GenBank/DDBJ databases">
        <title>Genomic Encyclopedia of Type Strains, Phase IV (KMG-IV): sequencing the most valuable type-strain genomes for metagenomic binning, comparative biology and taxonomic classification.</title>
        <authorList>
            <person name="Goeker M."/>
        </authorList>
    </citation>
    <scope>NUCLEOTIDE SEQUENCE [LARGE SCALE GENOMIC DNA]</scope>
    <source>
        <strain evidence="3 4">DSM 21634</strain>
    </source>
</reference>
<keyword evidence="2" id="KW-0732">Signal</keyword>
<evidence type="ECO:0000256" key="2">
    <source>
        <dbReference type="SAM" id="SignalP"/>
    </source>
</evidence>
<gene>
    <name evidence="3" type="ORF">DES41_10727</name>
</gene>
<evidence type="ECO:0000313" key="3">
    <source>
        <dbReference type="EMBL" id="RCW68506.1"/>
    </source>
</evidence>
<name>A0A368XMV2_9BURK</name>
<dbReference type="PANTHER" id="PTHR42928">
    <property type="entry name" value="TRICARBOXYLATE-BINDING PROTEIN"/>
    <property type="match status" value="1"/>
</dbReference>
<dbReference type="EMBL" id="QPJK01000007">
    <property type="protein sequence ID" value="RCW68506.1"/>
    <property type="molecule type" value="Genomic_DNA"/>
</dbReference>
<dbReference type="OrthoDB" id="8630043at2"/>
<dbReference type="RefSeq" id="WP_114470056.1">
    <property type="nucleotide sequence ID" value="NZ_QPJK01000007.1"/>
</dbReference>
<organism evidence="3 4">
    <name type="scientific">Pseudorhodoferax soli</name>
    <dbReference type="NCBI Taxonomy" id="545864"/>
    <lineage>
        <taxon>Bacteria</taxon>
        <taxon>Pseudomonadati</taxon>
        <taxon>Pseudomonadota</taxon>
        <taxon>Betaproteobacteria</taxon>
        <taxon>Burkholderiales</taxon>
        <taxon>Comamonadaceae</taxon>
    </lineage>
</organism>
<accession>A0A368XMV2</accession>
<dbReference type="Pfam" id="PF03401">
    <property type="entry name" value="TctC"/>
    <property type="match status" value="1"/>
</dbReference>
<dbReference type="CDD" id="cd07012">
    <property type="entry name" value="PBP2_Bug_TTT"/>
    <property type="match status" value="1"/>
</dbReference>
<sequence>MTIDHRRRGLVRALPLLAFNAWPARADTTYPDRPVRLVVPFGAGGNVDGVGRLLAHALAPLLGQPVVVDNRPGAGGSLGATTVAKGQADGYTLLVGSNGPLTINPFVQAKLAYGLQDFEPVALAGVVPHVLLVQNELQARSLQDLVALSQRQALSCGSSGVGSATHLTMERLNAATGARLQHVPYRGGNSPVPDLLGGAIQAISMEFSTALPLHRTGKARILAIAAAARSPLAPELPTFGESGAPGFTANSYVGLLAPAATPAAALRKLQALAEQALAAPELVERLQSLGLTAAGPQERQAAAFGAMLRADLERSREAVRVAGIRPE</sequence>
<dbReference type="PANTHER" id="PTHR42928:SF5">
    <property type="entry name" value="BLR1237 PROTEIN"/>
    <property type="match status" value="1"/>
</dbReference>
<dbReference type="InterPro" id="IPR042100">
    <property type="entry name" value="Bug_dom1"/>
</dbReference>
<keyword evidence="3" id="KW-0675">Receptor</keyword>
<feature type="chain" id="PRO_5016736815" evidence="2">
    <location>
        <begin position="27"/>
        <end position="327"/>
    </location>
</feature>
<evidence type="ECO:0000313" key="4">
    <source>
        <dbReference type="Proteomes" id="UP000252884"/>
    </source>
</evidence>
<evidence type="ECO:0000256" key="1">
    <source>
        <dbReference type="ARBA" id="ARBA00006987"/>
    </source>
</evidence>
<dbReference type="Proteomes" id="UP000252884">
    <property type="component" value="Unassembled WGS sequence"/>
</dbReference>
<dbReference type="InterPro" id="IPR005064">
    <property type="entry name" value="BUG"/>
</dbReference>